<dbReference type="NCBIfam" id="TIGR04178">
    <property type="entry name" value="exo_archaeo"/>
    <property type="match status" value="1"/>
</dbReference>
<reference evidence="9 10" key="1">
    <citation type="journal article" date="2020" name="Sci. Rep.">
        <title>A novel cyanobacterial geosmin producer, revising GeoA distribution and dispersion patterns in Bacteria.</title>
        <authorList>
            <person name="Churro C."/>
            <person name="Semedo-Aguiar A.P."/>
            <person name="Silva A.D."/>
            <person name="Pereira-Leal J.B."/>
            <person name="Leite R.B."/>
        </authorList>
    </citation>
    <scope>NUCLEOTIDE SEQUENCE [LARGE SCALE GENOMIC DNA]</scope>
    <source>
        <strain evidence="9 10">IPMA8</strain>
    </source>
</reference>
<feature type="transmembrane region" description="Helical" evidence="8">
    <location>
        <begin position="93"/>
        <end position="111"/>
    </location>
</feature>
<evidence type="ECO:0000256" key="3">
    <source>
        <dbReference type="ARBA" id="ARBA00022670"/>
    </source>
</evidence>
<name>A0ABX2CQ17_9CYAN</name>
<dbReference type="Proteomes" id="UP000702425">
    <property type="component" value="Unassembled WGS sequence"/>
</dbReference>
<evidence type="ECO:0000256" key="5">
    <source>
        <dbReference type="ARBA" id="ARBA00022801"/>
    </source>
</evidence>
<keyword evidence="7 8" id="KW-0472">Membrane</keyword>
<dbReference type="EMBL" id="SRRZ01000002">
    <property type="protein sequence ID" value="NQE32487.1"/>
    <property type="molecule type" value="Genomic_DNA"/>
</dbReference>
<keyword evidence="3" id="KW-0645">Protease</keyword>
<dbReference type="InterPro" id="IPR019127">
    <property type="entry name" value="Exosortase"/>
</dbReference>
<evidence type="ECO:0000256" key="2">
    <source>
        <dbReference type="ARBA" id="ARBA00022475"/>
    </source>
</evidence>
<dbReference type="InterPro" id="IPR026392">
    <property type="entry name" value="Exo/Archaeosortase_dom"/>
</dbReference>
<keyword evidence="6 8" id="KW-1133">Transmembrane helix</keyword>
<evidence type="ECO:0000256" key="8">
    <source>
        <dbReference type="SAM" id="Phobius"/>
    </source>
</evidence>
<evidence type="ECO:0000256" key="7">
    <source>
        <dbReference type="ARBA" id="ARBA00023136"/>
    </source>
</evidence>
<comment type="caution">
    <text evidence="9">The sequence shown here is derived from an EMBL/GenBank/DDBJ whole genome shotgun (WGS) entry which is preliminary data.</text>
</comment>
<feature type="transmembrane region" description="Helical" evidence="8">
    <location>
        <begin position="123"/>
        <end position="142"/>
    </location>
</feature>
<keyword evidence="10" id="KW-1185">Reference proteome</keyword>
<dbReference type="NCBIfam" id="TIGR03763">
    <property type="entry name" value="cyanoexo_CrtA"/>
    <property type="match status" value="1"/>
</dbReference>
<keyword evidence="5" id="KW-0378">Hydrolase</keyword>
<evidence type="ECO:0000256" key="6">
    <source>
        <dbReference type="ARBA" id="ARBA00022989"/>
    </source>
</evidence>
<feature type="transmembrane region" description="Helical" evidence="8">
    <location>
        <begin position="62"/>
        <end position="81"/>
    </location>
</feature>
<evidence type="ECO:0000256" key="4">
    <source>
        <dbReference type="ARBA" id="ARBA00022692"/>
    </source>
</evidence>
<keyword evidence="4 8" id="KW-0812">Transmembrane</keyword>
<dbReference type="InterPro" id="IPR022505">
    <property type="entry name" value="Exosortase_cyanobac"/>
</dbReference>
<evidence type="ECO:0008006" key="11">
    <source>
        <dbReference type="Google" id="ProtNLM"/>
    </source>
</evidence>
<organism evidence="9 10">
    <name type="scientific">Microcoleus asticus IPMA8</name>
    <dbReference type="NCBI Taxonomy" id="2563858"/>
    <lineage>
        <taxon>Bacteria</taxon>
        <taxon>Bacillati</taxon>
        <taxon>Cyanobacteriota</taxon>
        <taxon>Cyanophyceae</taxon>
        <taxon>Oscillatoriophycideae</taxon>
        <taxon>Oscillatoriales</taxon>
        <taxon>Microcoleaceae</taxon>
        <taxon>Microcoleus</taxon>
        <taxon>Microcoleus asticus</taxon>
    </lineage>
</organism>
<keyword evidence="2" id="KW-1003">Cell membrane</keyword>
<comment type="subcellular location">
    <subcellularLocation>
        <location evidence="1">Cell membrane</location>
        <topology evidence="1">Multi-pass membrane protein</topology>
    </subcellularLocation>
</comment>
<feature type="transmembrane region" description="Helical" evidence="8">
    <location>
        <begin position="38"/>
        <end position="56"/>
    </location>
</feature>
<evidence type="ECO:0000313" key="9">
    <source>
        <dbReference type="EMBL" id="NQE32487.1"/>
    </source>
</evidence>
<sequence>MTEINSLKHIQEPKYWLLGIASGLIVLHLTLTSRTNDTDLFGTMLLFWGVVAFLIWERHESLTFESGIFASFFGSSLIALILLKSSSISGYDFFIRATPFLSGISLALLASGTKGLKQYWQELLILGYTAIPPGLIGVFVDVAKLTAKFSAFILHYLGFEVVRKGVFLILEKGSVEVYHGCSGVNAMLQLLGMALVFLLMFPTTVGQKIVLPLVAIIIAFVVNAARVALMAVLVSLSQPAAFKYWHEGNGSVIFSMIAVSIFGLFCWFAILKDQPQNKEEQNC</sequence>
<feature type="transmembrane region" description="Helical" evidence="8">
    <location>
        <begin position="209"/>
        <end position="232"/>
    </location>
</feature>
<dbReference type="Pfam" id="PF09721">
    <property type="entry name" value="Exosortase_EpsH"/>
    <property type="match status" value="1"/>
</dbReference>
<gene>
    <name evidence="9" type="ORF">E5S67_00201</name>
</gene>
<proteinExistence type="predicted"/>
<evidence type="ECO:0000313" key="10">
    <source>
        <dbReference type="Proteomes" id="UP000702425"/>
    </source>
</evidence>
<protein>
    <recommendedName>
        <fullName evidence="11">Cyanoexosortase A</fullName>
    </recommendedName>
</protein>
<evidence type="ECO:0000256" key="1">
    <source>
        <dbReference type="ARBA" id="ARBA00004651"/>
    </source>
</evidence>
<feature type="transmembrane region" description="Helical" evidence="8">
    <location>
        <begin position="252"/>
        <end position="271"/>
    </location>
</feature>
<feature type="transmembrane region" description="Helical" evidence="8">
    <location>
        <begin position="182"/>
        <end position="202"/>
    </location>
</feature>
<feature type="transmembrane region" description="Helical" evidence="8">
    <location>
        <begin position="15"/>
        <end position="31"/>
    </location>
</feature>
<dbReference type="RefSeq" id="WP_172184615.1">
    <property type="nucleotide sequence ID" value="NZ_CAWPPK010000112.1"/>
</dbReference>
<accession>A0ABX2CQ17</accession>